<dbReference type="GO" id="GO:0005886">
    <property type="term" value="C:plasma membrane"/>
    <property type="evidence" value="ECO:0007669"/>
    <property type="project" value="UniProtKB-SubCell"/>
</dbReference>
<dbReference type="RefSeq" id="WP_079685159.1">
    <property type="nucleotide sequence ID" value="NZ_FUZU01000001.1"/>
</dbReference>
<evidence type="ECO:0000256" key="5">
    <source>
        <dbReference type="ARBA" id="ARBA00022927"/>
    </source>
</evidence>
<keyword evidence="4 9" id="KW-0812">Transmembrane</keyword>
<gene>
    <name evidence="11" type="ORF">SAMN05660236_0542</name>
</gene>
<sequence length="277" mass="29230">MKTTQTSSSSSLSESLKSGFAASVILIELVIGFLIWKFVLGNPANFEGGDPASHPLEGNFLGIFYKGGYLVPLAIGMLLMAFTFAIERAFTIGRAKGKGNVKAFVQRIRLLVAGGNISQAIAECDKQKGSVANVVKAGLVKYNELVNNNTIEAEKKIAMIQKDIEETTQLEMPMLEKNLVILATIASIATLIGLLGTVLGMITAFASMAQAGAPDSVGLANGISEALINTALGIGTSAVAIIFYNLFTSKIDALTYGIDEAGYSIVQNFTATQQGKH</sequence>
<feature type="transmembrane region" description="Helical" evidence="9">
    <location>
        <begin position="226"/>
        <end position="247"/>
    </location>
</feature>
<comment type="similarity">
    <text evidence="8">Belongs to the exbB/tolQ family.</text>
</comment>
<name>A0A1T5IZ06_9BACT</name>
<evidence type="ECO:0000313" key="12">
    <source>
        <dbReference type="Proteomes" id="UP000190961"/>
    </source>
</evidence>
<evidence type="ECO:0000256" key="8">
    <source>
        <dbReference type="RuleBase" id="RU004057"/>
    </source>
</evidence>
<feature type="transmembrane region" description="Helical" evidence="9">
    <location>
        <begin position="179"/>
        <end position="206"/>
    </location>
</feature>
<feature type="domain" description="MotA/TolQ/ExbB proton channel" evidence="10">
    <location>
        <begin position="133"/>
        <end position="256"/>
    </location>
</feature>
<evidence type="ECO:0000256" key="3">
    <source>
        <dbReference type="ARBA" id="ARBA00022475"/>
    </source>
</evidence>
<feature type="transmembrane region" description="Helical" evidence="9">
    <location>
        <begin position="20"/>
        <end position="40"/>
    </location>
</feature>
<proteinExistence type="inferred from homology"/>
<evidence type="ECO:0000256" key="2">
    <source>
        <dbReference type="ARBA" id="ARBA00022448"/>
    </source>
</evidence>
<dbReference type="Proteomes" id="UP000190961">
    <property type="component" value="Unassembled WGS sequence"/>
</dbReference>
<protein>
    <submittedName>
        <fullName evidence="11">Biopolymer transport protein ExbB</fullName>
    </submittedName>
</protein>
<dbReference type="GO" id="GO:0017038">
    <property type="term" value="P:protein import"/>
    <property type="evidence" value="ECO:0007669"/>
    <property type="project" value="TreeGrafter"/>
</dbReference>
<keyword evidence="12" id="KW-1185">Reference proteome</keyword>
<dbReference type="EMBL" id="FUZU01000001">
    <property type="protein sequence ID" value="SKC44173.1"/>
    <property type="molecule type" value="Genomic_DNA"/>
</dbReference>
<keyword evidence="3" id="KW-1003">Cell membrane</keyword>
<comment type="subcellular location">
    <subcellularLocation>
        <location evidence="1">Cell membrane</location>
        <topology evidence="1">Multi-pass membrane protein</topology>
    </subcellularLocation>
    <subcellularLocation>
        <location evidence="8">Membrane</location>
        <topology evidence="8">Multi-pass membrane protein</topology>
    </subcellularLocation>
</comment>
<keyword evidence="5 8" id="KW-0653">Protein transport</keyword>
<evidence type="ECO:0000256" key="6">
    <source>
        <dbReference type="ARBA" id="ARBA00022989"/>
    </source>
</evidence>
<reference evidence="11 12" key="1">
    <citation type="submission" date="2017-02" db="EMBL/GenBank/DDBJ databases">
        <authorList>
            <person name="Peterson S.W."/>
        </authorList>
    </citation>
    <scope>NUCLEOTIDE SEQUENCE [LARGE SCALE GENOMIC DNA]</scope>
    <source>
        <strain evidence="11 12">DSM 25262</strain>
    </source>
</reference>
<keyword evidence="7 9" id="KW-0472">Membrane</keyword>
<dbReference type="InterPro" id="IPR002898">
    <property type="entry name" value="MotA_ExbB_proton_chnl"/>
</dbReference>
<dbReference type="PANTHER" id="PTHR30625:SF15">
    <property type="entry name" value="BIOPOLYMER TRANSPORT PROTEIN EXBB"/>
    <property type="match status" value="1"/>
</dbReference>
<keyword evidence="2 8" id="KW-0813">Transport</keyword>
<evidence type="ECO:0000256" key="7">
    <source>
        <dbReference type="ARBA" id="ARBA00023136"/>
    </source>
</evidence>
<dbReference type="STRING" id="688867.SAMN05660236_0542"/>
<evidence type="ECO:0000256" key="4">
    <source>
        <dbReference type="ARBA" id="ARBA00022692"/>
    </source>
</evidence>
<dbReference type="OrthoDB" id="4045at2"/>
<dbReference type="Pfam" id="PF01618">
    <property type="entry name" value="MotA_ExbB"/>
    <property type="match status" value="1"/>
</dbReference>
<dbReference type="PANTHER" id="PTHR30625">
    <property type="entry name" value="PROTEIN TOLQ"/>
    <property type="match status" value="1"/>
</dbReference>
<evidence type="ECO:0000313" key="11">
    <source>
        <dbReference type="EMBL" id="SKC44173.1"/>
    </source>
</evidence>
<feature type="transmembrane region" description="Helical" evidence="9">
    <location>
        <begin position="60"/>
        <end position="86"/>
    </location>
</feature>
<evidence type="ECO:0000259" key="10">
    <source>
        <dbReference type="Pfam" id="PF01618"/>
    </source>
</evidence>
<dbReference type="InterPro" id="IPR050790">
    <property type="entry name" value="ExbB/TolQ_transport"/>
</dbReference>
<evidence type="ECO:0000256" key="1">
    <source>
        <dbReference type="ARBA" id="ARBA00004651"/>
    </source>
</evidence>
<evidence type="ECO:0000256" key="9">
    <source>
        <dbReference type="SAM" id="Phobius"/>
    </source>
</evidence>
<dbReference type="AlphaFoldDB" id="A0A1T5IZ06"/>
<keyword evidence="6 9" id="KW-1133">Transmembrane helix</keyword>
<organism evidence="11 12">
    <name type="scientific">Ohtaekwangia koreensis</name>
    <dbReference type="NCBI Taxonomy" id="688867"/>
    <lineage>
        <taxon>Bacteria</taxon>
        <taxon>Pseudomonadati</taxon>
        <taxon>Bacteroidota</taxon>
        <taxon>Cytophagia</taxon>
        <taxon>Cytophagales</taxon>
        <taxon>Fulvivirgaceae</taxon>
        <taxon>Ohtaekwangia</taxon>
    </lineage>
</organism>
<accession>A0A1T5IZ06</accession>